<dbReference type="InterPro" id="IPR022369">
    <property type="entry name" value="Integral_membrane_TerC_rswitch"/>
</dbReference>
<keyword evidence="5 6" id="KW-0472">Membrane</keyword>
<proteinExistence type="inferred from homology"/>
<dbReference type="PATRIC" id="fig|1629.5.peg.233"/>
<feature type="transmembrane region" description="Helical" evidence="6">
    <location>
        <begin position="286"/>
        <end position="308"/>
    </location>
</feature>
<dbReference type="AlphaFoldDB" id="A0A0R2H1Y2"/>
<dbReference type="GO" id="GO:0016020">
    <property type="term" value="C:membrane"/>
    <property type="evidence" value="ECO:0007669"/>
    <property type="project" value="UniProtKB-SubCell"/>
</dbReference>
<evidence type="ECO:0000256" key="2">
    <source>
        <dbReference type="ARBA" id="ARBA00007511"/>
    </source>
</evidence>
<gene>
    <name evidence="7" type="ORF">IV50_GL000230</name>
</gene>
<feature type="transmembrane region" description="Helical" evidence="6">
    <location>
        <begin position="218"/>
        <end position="243"/>
    </location>
</feature>
<sequence>MTVTPIYWIGFFVFVVAMLVLDLKVFNKANTAPTMKHSLITSGVWIVLALLFAFIIFHLGGKDATVDYLTTYTLEMSLSLDNLFVFILVFGFFNIAAKYQHRVLFWGVFTAIIMRVLFILGGSALLSHFQWLMYVLGAFLLYAGIKMFFNNQEQQESLDDNKLMRFLNKVLPIKITEQDGAPFFVKSNGKTFVTQFMVALIFIEISDIIFAFDSIPASLAVTTDTFVVITSNIFALMGLRSFYAALSLILPMFKYIKYGLAAILSFIGLKMIVNEISKAMGSSFEISNAASLVVIVLCLAVAIGASLISNRREKQA</sequence>
<feature type="transmembrane region" description="Helical" evidence="6">
    <location>
        <begin position="131"/>
        <end position="149"/>
    </location>
</feature>
<dbReference type="PANTHER" id="PTHR30238:SF0">
    <property type="entry name" value="THYLAKOID MEMBRANE PROTEIN TERC, CHLOROPLASTIC"/>
    <property type="match status" value="1"/>
</dbReference>
<evidence type="ECO:0000313" key="8">
    <source>
        <dbReference type="Proteomes" id="UP000051992"/>
    </source>
</evidence>
<feature type="transmembrane region" description="Helical" evidence="6">
    <location>
        <begin position="103"/>
        <end position="125"/>
    </location>
</feature>
<evidence type="ECO:0000256" key="3">
    <source>
        <dbReference type="ARBA" id="ARBA00022692"/>
    </source>
</evidence>
<organism evidence="7 8">
    <name type="scientific">Weissella viridescens</name>
    <name type="common">Lactobacillus viridescens</name>
    <dbReference type="NCBI Taxonomy" id="1629"/>
    <lineage>
        <taxon>Bacteria</taxon>
        <taxon>Bacillati</taxon>
        <taxon>Bacillota</taxon>
        <taxon>Bacilli</taxon>
        <taxon>Lactobacillales</taxon>
        <taxon>Lactobacillaceae</taxon>
        <taxon>Weissella</taxon>
    </lineage>
</organism>
<evidence type="ECO:0000256" key="6">
    <source>
        <dbReference type="SAM" id="Phobius"/>
    </source>
</evidence>
<protein>
    <submittedName>
        <fullName evidence="7">Integral membrane protein terc</fullName>
    </submittedName>
</protein>
<keyword evidence="8" id="KW-1185">Reference proteome</keyword>
<dbReference type="EMBL" id="JQBM01000001">
    <property type="protein sequence ID" value="KRN46963.1"/>
    <property type="molecule type" value="Genomic_DNA"/>
</dbReference>
<feature type="transmembrane region" description="Helical" evidence="6">
    <location>
        <begin position="192"/>
        <end position="212"/>
    </location>
</feature>
<feature type="transmembrane region" description="Helical" evidence="6">
    <location>
        <begin position="255"/>
        <end position="274"/>
    </location>
</feature>
<dbReference type="Proteomes" id="UP000051992">
    <property type="component" value="Unassembled WGS sequence"/>
</dbReference>
<comment type="similarity">
    <text evidence="2">Belongs to the TerC family.</text>
</comment>
<feature type="transmembrane region" description="Helical" evidence="6">
    <location>
        <begin position="38"/>
        <end position="59"/>
    </location>
</feature>
<name>A0A0R2H1Y2_WEIVI</name>
<comment type="caution">
    <text evidence="7">The sequence shown here is derived from an EMBL/GenBank/DDBJ whole genome shotgun (WGS) entry which is preliminary data.</text>
</comment>
<evidence type="ECO:0000256" key="5">
    <source>
        <dbReference type="ARBA" id="ARBA00023136"/>
    </source>
</evidence>
<dbReference type="OrthoDB" id="9783692at2"/>
<dbReference type="PANTHER" id="PTHR30238">
    <property type="entry name" value="MEMBRANE BOUND PREDICTED REDOX MODULATOR"/>
    <property type="match status" value="1"/>
</dbReference>
<evidence type="ECO:0000256" key="4">
    <source>
        <dbReference type="ARBA" id="ARBA00022989"/>
    </source>
</evidence>
<feature type="transmembrane region" description="Helical" evidence="6">
    <location>
        <begin position="79"/>
        <end position="96"/>
    </location>
</feature>
<dbReference type="RefSeq" id="WP_057743848.1">
    <property type="nucleotide sequence ID" value="NZ_BJLU01000001.1"/>
</dbReference>
<feature type="transmembrane region" description="Helical" evidence="6">
    <location>
        <begin position="6"/>
        <end position="26"/>
    </location>
</feature>
<evidence type="ECO:0000313" key="7">
    <source>
        <dbReference type="EMBL" id="KRN46963.1"/>
    </source>
</evidence>
<dbReference type="Pfam" id="PF03741">
    <property type="entry name" value="TerC"/>
    <property type="match status" value="1"/>
</dbReference>
<keyword evidence="3 6" id="KW-0812">Transmembrane</keyword>
<accession>A0A0R2H1Y2</accession>
<dbReference type="InterPro" id="IPR005496">
    <property type="entry name" value="Integral_membrane_TerC"/>
</dbReference>
<keyword evidence="4 6" id="KW-1133">Transmembrane helix</keyword>
<dbReference type="GeneID" id="86899360"/>
<dbReference type="NCBIfam" id="TIGR03718">
    <property type="entry name" value="R_switched_Alx"/>
    <property type="match status" value="1"/>
</dbReference>
<reference evidence="7 8" key="1">
    <citation type="journal article" date="2015" name="Genome Announc.">
        <title>Expanding the biotechnology potential of lactobacilli through comparative genomics of 213 strains and associated genera.</title>
        <authorList>
            <person name="Sun Z."/>
            <person name="Harris H.M."/>
            <person name="McCann A."/>
            <person name="Guo C."/>
            <person name="Argimon S."/>
            <person name="Zhang W."/>
            <person name="Yang X."/>
            <person name="Jeffery I.B."/>
            <person name="Cooney J.C."/>
            <person name="Kagawa T.F."/>
            <person name="Liu W."/>
            <person name="Song Y."/>
            <person name="Salvetti E."/>
            <person name="Wrobel A."/>
            <person name="Rasinkangas P."/>
            <person name="Parkhill J."/>
            <person name="Rea M.C."/>
            <person name="O'Sullivan O."/>
            <person name="Ritari J."/>
            <person name="Douillard F.P."/>
            <person name="Paul Ross R."/>
            <person name="Yang R."/>
            <person name="Briner A.E."/>
            <person name="Felis G.E."/>
            <person name="de Vos W.M."/>
            <person name="Barrangou R."/>
            <person name="Klaenhammer T.R."/>
            <person name="Caufield P.W."/>
            <person name="Cui Y."/>
            <person name="Zhang H."/>
            <person name="O'Toole P.W."/>
        </authorList>
    </citation>
    <scope>NUCLEOTIDE SEQUENCE [LARGE SCALE GENOMIC DNA]</scope>
    <source>
        <strain evidence="7 8">DSM 20410</strain>
    </source>
</reference>
<evidence type="ECO:0000256" key="1">
    <source>
        <dbReference type="ARBA" id="ARBA00004141"/>
    </source>
</evidence>
<comment type="subcellular location">
    <subcellularLocation>
        <location evidence="1">Membrane</location>
        <topology evidence="1">Multi-pass membrane protein</topology>
    </subcellularLocation>
</comment>